<organism evidence="1 2">
    <name type="scientific">Aspergillus novoparasiticus</name>
    <dbReference type="NCBI Taxonomy" id="986946"/>
    <lineage>
        <taxon>Eukaryota</taxon>
        <taxon>Fungi</taxon>
        <taxon>Dikarya</taxon>
        <taxon>Ascomycota</taxon>
        <taxon>Pezizomycotina</taxon>
        <taxon>Eurotiomycetes</taxon>
        <taxon>Eurotiomycetidae</taxon>
        <taxon>Eurotiales</taxon>
        <taxon>Aspergillaceae</taxon>
        <taxon>Aspergillus</taxon>
        <taxon>Aspergillus subgen. Circumdati</taxon>
    </lineage>
</organism>
<proteinExistence type="predicted"/>
<protein>
    <submittedName>
        <fullName evidence="1">Uncharacterized protein</fullName>
    </submittedName>
</protein>
<reference evidence="1 2" key="1">
    <citation type="submission" date="2019-04" db="EMBL/GenBank/DDBJ databases">
        <title>Fungal friends and foes A comparative genomics study of 23 Aspergillus species from section Flavi.</title>
        <authorList>
            <consortium name="DOE Joint Genome Institute"/>
            <person name="Kjaerbolling I."/>
            <person name="Vesth T.C."/>
            <person name="Frisvad J.C."/>
            <person name="Nybo J.L."/>
            <person name="Theobald S."/>
            <person name="Kildgaard S."/>
            <person name="Petersen T.I."/>
            <person name="Kuo A."/>
            <person name="Sato A."/>
            <person name="Lyhne E.K."/>
            <person name="Kogle M.E."/>
            <person name="Wiebenga A."/>
            <person name="Kun R.S."/>
            <person name="Lubbers R.J."/>
            <person name="Makela M.R."/>
            <person name="Barry K."/>
            <person name="Chovatia M."/>
            <person name="Clum A."/>
            <person name="Daum C."/>
            <person name="Haridas S."/>
            <person name="He G."/>
            <person name="LaButti K."/>
            <person name="Lipzen A."/>
            <person name="Mondo S."/>
            <person name="Pangilinan J."/>
            <person name="Riley R."/>
            <person name="Salamov A."/>
            <person name="Simmons B.A."/>
            <person name="Magnuson J.K."/>
            <person name="Henrissat B."/>
            <person name="Mortensen U.H."/>
            <person name="Larsen T.O."/>
            <person name="De vries R.P."/>
            <person name="Grigoriev I.V."/>
            <person name="Machida M."/>
            <person name="Baker S.E."/>
            <person name="Andersen M.R."/>
        </authorList>
    </citation>
    <scope>NUCLEOTIDE SEQUENCE [LARGE SCALE GENOMIC DNA]</scope>
    <source>
        <strain evidence="1 2">CBS 126849</strain>
    </source>
</reference>
<gene>
    <name evidence="1" type="ORF">BDV33DRAFT_184023</name>
</gene>
<sequence length="128" mass="14069">MTDTTLNIEATQILGKLAEVLPKIRSSKDERGNQLYDHEDISPYVEPLLDPIGLNGWKYTVWKFYTSFKWCDLPGPVVIIPICDISKSACSTPGGPLVYGIMRKINGDALVHPSLAAVFVVPPIKSSP</sequence>
<accession>A0A5N6EAG0</accession>
<evidence type="ECO:0000313" key="1">
    <source>
        <dbReference type="EMBL" id="KAB8213784.1"/>
    </source>
</evidence>
<evidence type="ECO:0000313" key="2">
    <source>
        <dbReference type="Proteomes" id="UP000326799"/>
    </source>
</evidence>
<dbReference type="AlphaFoldDB" id="A0A5N6EAG0"/>
<dbReference type="Proteomes" id="UP000326799">
    <property type="component" value="Unassembled WGS sequence"/>
</dbReference>
<keyword evidence="2" id="KW-1185">Reference proteome</keyword>
<name>A0A5N6EAG0_9EURO</name>
<dbReference type="EMBL" id="ML733574">
    <property type="protein sequence ID" value="KAB8213784.1"/>
    <property type="molecule type" value="Genomic_DNA"/>
</dbReference>